<protein>
    <recommendedName>
        <fullName evidence="1">DUF402 domain-containing protein</fullName>
    </recommendedName>
</protein>
<dbReference type="InterPro" id="IPR035930">
    <property type="entry name" value="FomD-like_sf"/>
</dbReference>
<dbReference type="RefSeq" id="WP_002030693.1">
    <property type="nucleotide sequence ID" value="NZ_CP009746.1"/>
</dbReference>
<comment type="caution">
    <text evidence="2">The sequence shown here is derived from an EMBL/GenBank/DDBJ whole genome shotgun (WGS) entry which is preliminary data.</text>
</comment>
<evidence type="ECO:0000313" key="3">
    <source>
        <dbReference type="Proteomes" id="UP000190696"/>
    </source>
</evidence>
<sequence>MKRKYGDGSSWKRLIEKDYRVKQVEDGMLGILDIKKVREPSYKEYNGKQLCIAGDGYTWMQYFINGENFAITAMLDNQKQLVQYYIDVTKEYKIDERGLPYFDDLYLDVVLLPNGEIYVLDEDELEDAYKIGDVTKEEYELAWNTTKWIIATIKNRKFYWISILDKEIEKLK</sequence>
<dbReference type="SUPFAM" id="SSF159234">
    <property type="entry name" value="FomD-like"/>
    <property type="match status" value="1"/>
</dbReference>
<gene>
    <name evidence="2" type="ORF">BW900_05475</name>
</gene>
<reference evidence="2 3" key="1">
    <citation type="submission" date="2017-01" db="EMBL/GenBank/DDBJ databases">
        <title>Bacillus cereus isolates.</title>
        <authorList>
            <person name="Beno S.M."/>
        </authorList>
    </citation>
    <scope>NUCLEOTIDE SEQUENCE [LARGE SCALE GENOMIC DNA]</scope>
    <source>
        <strain evidence="2 3">FSL W7-1108</strain>
    </source>
</reference>
<name>A0A0A0WVE5_BACMY</name>
<dbReference type="Gene3D" id="2.40.380.10">
    <property type="entry name" value="FomD-like"/>
    <property type="match status" value="1"/>
</dbReference>
<dbReference type="InterPro" id="IPR007295">
    <property type="entry name" value="DUF402"/>
</dbReference>
<dbReference type="PANTHER" id="PTHR41271:SF1">
    <property type="entry name" value="DUF402 DOMAIN-CONTAINING PROTEIN"/>
    <property type="match status" value="1"/>
</dbReference>
<dbReference type="EMBL" id="MUAI01000002">
    <property type="protein sequence ID" value="OOR07965.1"/>
    <property type="molecule type" value="Genomic_DNA"/>
</dbReference>
<accession>A0A0A0WVE5</accession>
<dbReference type="AlphaFoldDB" id="A0A0A0WVE5"/>
<organism evidence="2 3">
    <name type="scientific">Bacillus mycoides</name>
    <dbReference type="NCBI Taxonomy" id="1405"/>
    <lineage>
        <taxon>Bacteria</taxon>
        <taxon>Bacillati</taxon>
        <taxon>Bacillota</taxon>
        <taxon>Bacilli</taxon>
        <taxon>Bacillales</taxon>
        <taxon>Bacillaceae</taxon>
        <taxon>Bacillus</taxon>
        <taxon>Bacillus cereus group</taxon>
    </lineage>
</organism>
<dbReference type="PANTHER" id="PTHR41271">
    <property type="entry name" value="DUF402 DOMAIN-CONTAINING PROTEIN"/>
    <property type="match status" value="1"/>
</dbReference>
<dbReference type="Pfam" id="PF04167">
    <property type="entry name" value="DUF402"/>
    <property type="match status" value="1"/>
</dbReference>
<dbReference type="KEGG" id="bww:bwei_3564"/>
<evidence type="ECO:0000313" key="2">
    <source>
        <dbReference type="EMBL" id="OOR07965.1"/>
    </source>
</evidence>
<dbReference type="Proteomes" id="UP000190696">
    <property type="component" value="Unassembled WGS sequence"/>
</dbReference>
<proteinExistence type="predicted"/>
<feature type="domain" description="DUF402" evidence="1">
    <location>
        <begin position="19"/>
        <end position="158"/>
    </location>
</feature>
<evidence type="ECO:0000259" key="1">
    <source>
        <dbReference type="Pfam" id="PF04167"/>
    </source>
</evidence>